<keyword evidence="2" id="KW-1185">Reference proteome</keyword>
<protein>
    <submittedName>
        <fullName evidence="1">Uncharacterized protein</fullName>
    </submittedName>
</protein>
<comment type="caution">
    <text evidence="1">The sequence shown here is derived from an EMBL/GenBank/DDBJ whole genome shotgun (WGS) entry which is preliminary data.</text>
</comment>
<dbReference type="Proteomes" id="UP001187531">
    <property type="component" value="Unassembled WGS sequence"/>
</dbReference>
<proteinExistence type="predicted"/>
<dbReference type="AlphaFoldDB" id="A0AA88KQL0"/>
<name>A0AA88KQL0_ARTSF</name>
<sequence>VNKPVWRGHNCLSTHYLLRLICLPEVPWNCGIRRSNASSKEFCLRELRY</sequence>
<gene>
    <name evidence="1" type="ORF">QYM36_020045</name>
</gene>
<dbReference type="EMBL" id="JAVRJZ010006064">
    <property type="protein sequence ID" value="KAK2701308.1"/>
    <property type="molecule type" value="Genomic_DNA"/>
</dbReference>
<evidence type="ECO:0000313" key="2">
    <source>
        <dbReference type="Proteomes" id="UP001187531"/>
    </source>
</evidence>
<accession>A0AA88KQL0</accession>
<reference evidence="1" key="1">
    <citation type="submission" date="2023-07" db="EMBL/GenBank/DDBJ databases">
        <title>Chromosome-level genome assembly of Artemia franciscana.</title>
        <authorList>
            <person name="Jo E."/>
        </authorList>
    </citation>
    <scope>NUCLEOTIDE SEQUENCE</scope>
    <source>
        <tissue evidence="1">Whole body</tissue>
    </source>
</reference>
<evidence type="ECO:0000313" key="1">
    <source>
        <dbReference type="EMBL" id="KAK2701308.1"/>
    </source>
</evidence>
<organism evidence="1 2">
    <name type="scientific">Artemia franciscana</name>
    <name type="common">Brine shrimp</name>
    <name type="synonym">Artemia sanfranciscana</name>
    <dbReference type="NCBI Taxonomy" id="6661"/>
    <lineage>
        <taxon>Eukaryota</taxon>
        <taxon>Metazoa</taxon>
        <taxon>Ecdysozoa</taxon>
        <taxon>Arthropoda</taxon>
        <taxon>Crustacea</taxon>
        <taxon>Branchiopoda</taxon>
        <taxon>Anostraca</taxon>
        <taxon>Artemiidae</taxon>
        <taxon>Artemia</taxon>
    </lineage>
</organism>
<feature type="non-terminal residue" evidence="1">
    <location>
        <position position="1"/>
    </location>
</feature>